<dbReference type="InterPro" id="IPR032550">
    <property type="entry name" value="TM_PBP2_N"/>
</dbReference>
<evidence type="ECO:0000256" key="5">
    <source>
        <dbReference type="ARBA" id="ARBA00022597"/>
    </source>
</evidence>
<evidence type="ECO:0000256" key="11">
    <source>
        <dbReference type="SAM" id="MobiDB-lite"/>
    </source>
</evidence>
<evidence type="ECO:0000256" key="3">
    <source>
        <dbReference type="ARBA" id="ARBA00022448"/>
    </source>
</evidence>
<dbReference type="SUPFAM" id="SSF161098">
    <property type="entry name" value="MetI-like"/>
    <property type="match status" value="1"/>
</dbReference>
<feature type="transmembrane region" description="Helical" evidence="9">
    <location>
        <begin position="59"/>
        <end position="79"/>
    </location>
</feature>
<evidence type="ECO:0000256" key="1">
    <source>
        <dbReference type="ARBA" id="ARBA00004651"/>
    </source>
</evidence>
<keyword evidence="5 10" id="KW-0762">Sugar transport</keyword>
<feature type="transmembrane region" description="Helical" evidence="9">
    <location>
        <begin position="85"/>
        <end position="103"/>
    </location>
</feature>
<keyword evidence="14" id="KW-1185">Reference proteome</keyword>
<dbReference type="Pfam" id="PF16296">
    <property type="entry name" value="TM_PBP2_N"/>
    <property type="match status" value="1"/>
</dbReference>
<evidence type="ECO:0000256" key="9">
    <source>
        <dbReference type="RuleBase" id="RU363032"/>
    </source>
</evidence>
<dbReference type="PROSITE" id="PS50928">
    <property type="entry name" value="ABC_TM1"/>
    <property type="match status" value="1"/>
</dbReference>
<gene>
    <name evidence="13" type="ORF">G3T36_17390</name>
</gene>
<feature type="compositionally biased region" description="Basic and acidic residues" evidence="11">
    <location>
        <begin position="40"/>
        <end position="51"/>
    </location>
</feature>
<evidence type="ECO:0000313" key="13">
    <source>
        <dbReference type="EMBL" id="NEN07634.1"/>
    </source>
</evidence>
<evidence type="ECO:0000313" key="14">
    <source>
        <dbReference type="Proteomes" id="UP000474967"/>
    </source>
</evidence>
<keyword evidence="7 9" id="KW-1133">Transmembrane helix</keyword>
<dbReference type="InterPro" id="IPR000515">
    <property type="entry name" value="MetI-like"/>
</dbReference>
<dbReference type="Gene3D" id="3.10.650.10">
    <property type="entry name" value="MalF N-terminal region-like"/>
    <property type="match status" value="1"/>
</dbReference>
<keyword evidence="4 10" id="KW-1003">Cell membrane</keyword>
<name>A0A6L9Y2Y1_9MICO</name>
<comment type="similarity">
    <text evidence="2 10">Belongs to the binding-protein-dependent transport system permease family. MalFG subfamily.</text>
</comment>
<dbReference type="AlphaFoldDB" id="A0A6L9Y2Y1"/>
<dbReference type="RefSeq" id="WP_163291136.1">
    <property type="nucleotide sequence ID" value="NZ_JAAGWY010000005.1"/>
</dbReference>
<dbReference type="PANTHER" id="PTHR47314">
    <property type="entry name" value="MALTOSE/MALTODEXTRIN TRANSPORT SYSTEM PERMEASE PROTEIN MALF"/>
    <property type="match status" value="1"/>
</dbReference>
<feature type="transmembrane region" description="Helical" evidence="9">
    <location>
        <begin position="330"/>
        <end position="354"/>
    </location>
</feature>
<protein>
    <recommendedName>
        <fullName evidence="10">Maltose/maltodextrin transport system permease protein</fullName>
    </recommendedName>
</protein>
<evidence type="ECO:0000256" key="10">
    <source>
        <dbReference type="RuleBase" id="RU367050"/>
    </source>
</evidence>
<feature type="transmembrane region" description="Helical" evidence="9">
    <location>
        <begin position="366"/>
        <end position="389"/>
    </location>
</feature>
<feature type="transmembrane region" description="Helical" evidence="9">
    <location>
        <begin position="532"/>
        <end position="554"/>
    </location>
</feature>
<feature type="transmembrane region" description="Helical" evidence="9">
    <location>
        <begin position="115"/>
        <end position="138"/>
    </location>
</feature>
<evidence type="ECO:0000259" key="12">
    <source>
        <dbReference type="PROSITE" id="PS50928"/>
    </source>
</evidence>
<comment type="subcellular location">
    <subcellularLocation>
        <location evidence="1 9">Cell membrane</location>
        <topology evidence="1 9">Multi-pass membrane protein</topology>
    </subcellularLocation>
</comment>
<dbReference type="EMBL" id="JAAGWY010000005">
    <property type="protein sequence ID" value="NEN07634.1"/>
    <property type="molecule type" value="Genomic_DNA"/>
</dbReference>
<dbReference type="Gene3D" id="1.20.58.370">
    <property type="entry name" value="MalF N-terminal region-like"/>
    <property type="match status" value="1"/>
</dbReference>
<dbReference type="PANTHER" id="PTHR47314:SF1">
    <property type="entry name" value="MALTOSE_MALTODEXTRIN TRANSPORT SYSTEM PERMEASE PROTEIN MALF"/>
    <property type="match status" value="1"/>
</dbReference>
<dbReference type="InterPro" id="IPR047103">
    <property type="entry name" value="MalF_P2_sf"/>
</dbReference>
<comment type="function">
    <text evidence="10">Part of the ABC transporter complex MalEFGK involved in maltose/maltodextrin import. Probably responsible for the translocation of the substrate across the membrane.</text>
</comment>
<feature type="compositionally biased region" description="Basic and acidic residues" evidence="11">
    <location>
        <begin position="1"/>
        <end position="10"/>
    </location>
</feature>
<feature type="transmembrane region" description="Helical" evidence="9">
    <location>
        <begin position="467"/>
        <end position="486"/>
    </location>
</feature>
<sequence length="564" mass="61363">MTNDDDRVDTLDPADEVAVDPGTARSTGGPAPRIRPQRPAKPERAAERERSGSNGLGGLIAKIVLLGLLDAFAVWTVFVMVGLHMWIPVGVTVLVTGVINWIYLGRSKRLPAKYLAPGVFFLLLFQVFVVVFSGYIAFTNYSDGHNSTKEDAVASISSAGAKRVPDSPAYQLSVVQRGAPLYLLVTAPDGTASIGTTNQPLKPVTNAEKDSTGRATGVPGYRSLNLSRVLDQQDAITSLKVPVSSNPNDGFLRTDDASTAYVYKSDLTYDAKADTFTDTDGIVYADNGKGEFQQVGGTKTLSPGWKVDVGFQNFVKAFTNPQLAGPLWKVIIWTFVFAFLSVATTFALGLFLAMVLNHPRLRGKKIYRVLVILPYAFPAFLSGLVWAGLLNPEFGFVNQVLLGGAQIPWLTDPWLARLSVIGVNLWLGYPYMFLVCTGALQSLPEEVDEAARVDGASPWRIFRSIKLPLLLVSVAPLLIASFAFNFNNFNVIYMLTRGWPRFTDTTLDIGSTDLLITMVYKVAFGQGGVRDYGLASALSILIFILIAIISIIAFRKTKALEEIN</sequence>
<evidence type="ECO:0000256" key="6">
    <source>
        <dbReference type="ARBA" id="ARBA00022692"/>
    </source>
</evidence>
<dbReference type="InterPro" id="IPR035277">
    <property type="entry name" value="MalF_N"/>
</dbReference>
<dbReference type="SUPFAM" id="SSF160964">
    <property type="entry name" value="MalF N-terminal region-like"/>
    <property type="match status" value="1"/>
</dbReference>
<feature type="transmembrane region" description="Helical" evidence="9">
    <location>
        <begin position="414"/>
        <end position="434"/>
    </location>
</feature>
<reference evidence="13 14" key="1">
    <citation type="journal article" date="2014" name="J. Microbiol.">
        <title>Diaminobutyricibacter tongyongensis gen. nov., sp. nov. and Homoserinibacter gongjuensis gen. nov., sp. nov. belong to the family Microbacteriaceae.</title>
        <authorList>
            <person name="Kim S.J."/>
            <person name="Ahn J.H."/>
            <person name="Weon H.Y."/>
            <person name="Hamada M."/>
            <person name="Suzuki K."/>
            <person name="Kwon S.W."/>
        </authorList>
    </citation>
    <scope>NUCLEOTIDE SEQUENCE [LARGE SCALE GENOMIC DNA]</scope>
    <source>
        <strain evidence="13 14">NBRC 108724</strain>
    </source>
</reference>
<dbReference type="Proteomes" id="UP000474967">
    <property type="component" value="Unassembled WGS sequence"/>
</dbReference>
<feature type="region of interest" description="Disordered" evidence="11">
    <location>
        <begin position="1"/>
        <end position="51"/>
    </location>
</feature>
<keyword evidence="3 9" id="KW-0813">Transport</keyword>
<proteinExistence type="inferred from homology"/>
<evidence type="ECO:0000256" key="4">
    <source>
        <dbReference type="ARBA" id="ARBA00022475"/>
    </source>
</evidence>
<evidence type="ECO:0000256" key="7">
    <source>
        <dbReference type="ARBA" id="ARBA00022989"/>
    </source>
</evidence>
<accession>A0A6L9Y2Y1</accession>
<evidence type="ECO:0000256" key="2">
    <source>
        <dbReference type="ARBA" id="ARBA00009047"/>
    </source>
</evidence>
<dbReference type="Gene3D" id="1.10.3720.10">
    <property type="entry name" value="MetI-like"/>
    <property type="match status" value="1"/>
</dbReference>
<dbReference type="CDD" id="cd06261">
    <property type="entry name" value="TM_PBP2"/>
    <property type="match status" value="1"/>
</dbReference>
<organism evidence="13 14">
    <name type="scientific">Leifsonia tongyongensis</name>
    <dbReference type="NCBI Taxonomy" id="1268043"/>
    <lineage>
        <taxon>Bacteria</taxon>
        <taxon>Bacillati</taxon>
        <taxon>Actinomycetota</taxon>
        <taxon>Actinomycetes</taxon>
        <taxon>Micrococcales</taxon>
        <taxon>Microbacteriaceae</taxon>
        <taxon>Leifsonia</taxon>
    </lineage>
</organism>
<evidence type="ECO:0000256" key="8">
    <source>
        <dbReference type="ARBA" id="ARBA00023136"/>
    </source>
</evidence>
<dbReference type="InterPro" id="IPR035906">
    <property type="entry name" value="MetI-like_sf"/>
</dbReference>
<dbReference type="GO" id="GO:0015423">
    <property type="term" value="F:ABC-type maltose transporter activity"/>
    <property type="evidence" value="ECO:0007669"/>
    <property type="project" value="TreeGrafter"/>
</dbReference>
<dbReference type="Gene3D" id="2.40.430.10">
    <property type="entry name" value="D-maltodextrin-binding protein, MBP"/>
    <property type="match status" value="1"/>
</dbReference>
<comment type="caution">
    <text evidence="13">The sequence shown here is derived from an EMBL/GenBank/DDBJ whole genome shotgun (WGS) entry which is preliminary data.</text>
</comment>
<feature type="domain" description="ABC transmembrane type-1" evidence="12">
    <location>
        <begin position="331"/>
        <end position="553"/>
    </location>
</feature>
<dbReference type="GO" id="GO:0042956">
    <property type="term" value="P:maltodextrin transmembrane transport"/>
    <property type="evidence" value="ECO:0007669"/>
    <property type="project" value="TreeGrafter"/>
</dbReference>
<keyword evidence="8 9" id="KW-0472">Membrane</keyword>
<dbReference type="GO" id="GO:1990060">
    <property type="term" value="C:maltose transport complex"/>
    <property type="evidence" value="ECO:0007669"/>
    <property type="project" value="TreeGrafter"/>
</dbReference>
<keyword evidence="6 9" id="KW-0812">Transmembrane</keyword>
<dbReference type="Pfam" id="PF00528">
    <property type="entry name" value="BPD_transp_1"/>
    <property type="match status" value="1"/>
</dbReference>